<feature type="coiled-coil region" evidence="1">
    <location>
        <begin position="160"/>
        <end position="194"/>
    </location>
</feature>
<dbReference type="Gramene" id="RZC73342">
    <property type="protein sequence ID" value="RZC73342"/>
    <property type="gene ID" value="C5167_048827"/>
</dbReference>
<evidence type="ECO:0000313" key="3">
    <source>
        <dbReference type="EMBL" id="RZC73342.1"/>
    </source>
</evidence>
<evidence type="ECO:0000256" key="2">
    <source>
        <dbReference type="SAM" id="SignalP"/>
    </source>
</evidence>
<name>A0A4Y7KLS2_PAPSO</name>
<sequence>MIKSFSRLIGLLKLVFILIPDDDGVVVVMEKKMTQFAKKIAPPCLSIDSRLTECGFWRCKSYNERHGNNNAWCWDFHWQIELKRQHYSLQSTSAPLIDRSIEQATGSEEPLLVIRTTTWCLPSSLRVQCQYISTPALNDQEAVMHLLRSRRRLSSHELLANDARKQLYEKEKEVQDLKLESMGLKHELKDANEQCILLFNEVQKACKVSFTLQADLKSKTLMLSEKHKIETDQNTAQKSSCSSFTTGARYKTQIQERDSTI</sequence>
<evidence type="ECO:0000256" key="1">
    <source>
        <dbReference type="SAM" id="Coils"/>
    </source>
</evidence>
<keyword evidence="1" id="KW-0175">Coiled coil</keyword>
<organism evidence="3 4">
    <name type="scientific">Papaver somniferum</name>
    <name type="common">Opium poppy</name>
    <dbReference type="NCBI Taxonomy" id="3469"/>
    <lineage>
        <taxon>Eukaryota</taxon>
        <taxon>Viridiplantae</taxon>
        <taxon>Streptophyta</taxon>
        <taxon>Embryophyta</taxon>
        <taxon>Tracheophyta</taxon>
        <taxon>Spermatophyta</taxon>
        <taxon>Magnoliopsida</taxon>
        <taxon>Ranunculales</taxon>
        <taxon>Papaveraceae</taxon>
        <taxon>Papaveroideae</taxon>
        <taxon>Papaver</taxon>
    </lineage>
</organism>
<dbReference type="Proteomes" id="UP000316621">
    <property type="component" value="Chromosome 8"/>
</dbReference>
<gene>
    <name evidence="3" type="ORF">C5167_048827</name>
</gene>
<accession>A0A4Y7KLS2</accession>
<keyword evidence="2" id="KW-0732">Signal</keyword>
<feature type="chain" id="PRO_5021387731" evidence="2">
    <location>
        <begin position="25"/>
        <end position="261"/>
    </location>
</feature>
<keyword evidence="4" id="KW-1185">Reference proteome</keyword>
<proteinExistence type="predicted"/>
<dbReference type="STRING" id="3469.A0A4Y7KLS2"/>
<dbReference type="AlphaFoldDB" id="A0A4Y7KLS2"/>
<reference evidence="3 4" key="1">
    <citation type="journal article" date="2018" name="Science">
        <title>The opium poppy genome and morphinan production.</title>
        <authorList>
            <person name="Guo L."/>
            <person name="Winzer T."/>
            <person name="Yang X."/>
            <person name="Li Y."/>
            <person name="Ning Z."/>
            <person name="He Z."/>
            <person name="Teodor R."/>
            <person name="Lu Y."/>
            <person name="Bowser T.A."/>
            <person name="Graham I.A."/>
            <person name="Ye K."/>
        </authorList>
    </citation>
    <scope>NUCLEOTIDE SEQUENCE [LARGE SCALE GENOMIC DNA]</scope>
    <source>
        <strain evidence="4">cv. HN1</strain>
        <tissue evidence="3">Leaves</tissue>
    </source>
</reference>
<feature type="signal peptide" evidence="2">
    <location>
        <begin position="1"/>
        <end position="24"/>
    </location>
</feature>
<protein>
    <submittedName>
        <fullName evidence="3">Uncharacterized protein</fullName>
    </submittedName>
</protein>
<evidence type="ECO:0000313" key="4">
    <source>
        <dbReference type="Proteomes" id="UP000316621"/>
    </source>
</evidence>
<dbReference type="EMBL" id="CM010722">
    <property type="protein sequence ID" value="RZC73342.1"/>
    <property type="molecule type" value="Genomic_DNA"/>
</dbReference>